<name>A0A235BMK4_UNCW3</name>
<accession>A0A235BMK4</accession>
<dbReference type="EMBL" id="NOZQ01000224">
    <property type="protein sequence ID" value="OYD13693.1"/>
    <property type="molecule type" value="Genomic_DNA"/>
</dbReference>
<gene>
    <name evidence="1" type="ORF">CH333_10405</name>
</gene>
<sequence>MIFLLCILVTPYQDGEITIDVVWDESYEVWCKGRGEDAFVYTDKFMDRVDSSLENELGIVVNVELKGCRWVVFDTTDLLVDLSRQFPDPEGIVLGITDIYDEHNGIAYLSGEYCLVDPNPKWWLYDWPEANIAKHEICHNLGAKDHQSVTRCIMNKSIPFFWTSGPFNLNLCDECKAEIKSYLTPKKWLDTVKNNTKKTTEDTE</sequence>
<organism evidence="1 2">
    <name type="scientific">candidate division WOR-3 bacterium JGI_Cruoil_03_44_89</name>
    <dbReference type="NCBI Taxonomy" id="1973748"/>
    <lineage>
        <taxon>Bacteria</taxon>
        <taxon>Bacteria division WOR-3</taxon>
    </lineage>
</organism>
<proteinExistence type="predicted"/>
<dbReference type="AlphaFoldDB" id="A0A235BMK4"/>
<evidence type="ECO:0008006" key="3">
    <source>
        <dbReference type="Google" id="ProtNLM"/>
    </source>
</evidence>
<comment type="caution">
    <text evidence="1">The sequence shown here is derived from an EMBL/GenBank/DDBJ whole genome shotgun (WGS) entry which is preliminary data.</text>
</comment>
<protein>
    <recommendedName>
        <fullName evidence="3">Peptidase M12B domain-containing protein</fullName>
    </recommendedName>
</protein>
<reference evidence="1 2" key="1">
    <citation type="submission" date="2017-07" db="EMBL/GenBank/DDBJ databases">
        <title>Recovery of genomes from metagenomes via a dereplication, aggregation, and scoring strategy.</title>
        <authorList>
            <person name="Sieber C.M."/>
            <person name="Probst A.J."/>
            <person name="Sharrar A."/>
            <person name="Thomas B.C."/>
            <person name="Hess M."/>
            <person name="Tringe S.G."/>
            <person name="Banfield J.F."/>
        </authorList>
    </citation>
    <scope>NUCLEOTIDE SEQUENCE [LARGE SCALE GENOMIC DNA]</scope>
    <source>
        <strain evidence="1">JGI_Cruoil_03_44_89</strain>
    </source>
</reference>
<evidence type="ECO:0000313" key="2">
    <source>
        <dbReference type="Proteomes" id="UP000215215"/>
    </source>
</evidence>
<evidence type="ECO:0000313" key="1">
    <source>
        <dbReference type="EMBL" id="OYD13693.1"/>
    </source>
</evidence>
<dbReference type="SUPFAM" id="SSF55486">
    <property type="entry name" value="Metalloproteases ('zincins'), catalytic domain"/>
    <property type="match status" value="1"/>
</dbReference>
<dbReference type="Proteomes" id="UP000215215">
    <property type="component" value="Unassembled WGS sequence"/>
</dbReference>